<comment type="caution">
    <text evidence="3">The sequence shown here is derived from an EMBL/GenBank/DDBJ whole genome shotgun (WGS) entry which is preliminary data.</text>
</comment>
<feature type="compositionally biased region" description="Polar residues" evidence="1">
    <location>
        <begin position="310"/>
        <end position="324"/>
    </location>
</feature>
<evidence type="ECO:0000313" key="3">
    <source>
        <dbReference type="EMBL" id="GLB34779.1"/>
    </source>
</evidence>
<gene>
    <name evidence="3" type="primary">RPA1</name>
    <name evidence="3" type="ORF">LshimejAT787_0203440</name>
</gene>
<name>A0A9P3UI13_LYOSH</name>
<sequence length="1149" mass="123589">MPVQTYSRHSNSLNTPATSSAATPARIKHVHSTSPPPTNSTYSPTVVSGGQQHKLNVVTRVAIEGKAKQDKDGASIRMYVKISLPLDIVQPGITIPLFPEENVKILTSQVHPLDKHSVPYNFSSTLSPLLHNAGRALNLPARSSETFQSAFSLPSPTPTASVLTSRSSKSTNGSSHLGNENIPPVDSQYTGHILISGYHIAYVTPKVFPSRPLSETESEGVSRSSYKHRRPSIGDRGAAQFMAAIDMWIPYVSRPPRYPYLLSIPVPRCLHNNIKLRIFPLAAASASFASLSSIEDEGTSWDLTSDPHVTRTTSARPSRSNSYTHFADDESSDSSTAGFSDGCGIQGTFPSAERIRVRWARPSKNINVPGGTNDGRRRVGVKEVKGEMTCIIRGKAKAKERDGVDGLLMDVEYKGTCKGVWFPGVATLLGMDVGLETKNSDVYWVEGGASGWDVNGGVGYTGFDIGASPGPSDLRSRTESLDSNTPQINISPLPQDVLAAQAAKSSSSSSSTSLLRAPLPGQNVAEYSFEGSAATVSSSASSPLGTMSSISSLMPTSTTDSASPPVRPPGVPVTLHVNMNDIIAPGKNVFTFTITGTILVVARSTISRLNSYTASPTSSGTETEDTDPEPIVLPRFTVLAADSETTSTLVRNEIDGAPATIEVYNSTGDIGRDAQARKTVLQKGGFTRCTEDGARIALRSICMTNGHINGSKRQPHPPSRPRTPTGNSGALRRVPSNPSLGRTLFQAPPKRDGPLMIPSVVASATPLLHEGDPLPTAYAVRVCLNAPSDTDSEWLEFGLAQPGSTNAMSLRDGKDGKPPRVVIISATVNRVPVKHDTVATTKPEASGVGVAFEEMSGKEWISWVRVHVGAVNGGAVVVDYVVSERKESHGKGKAKARSELPLNILLPSFSIPVGRLEVNIEGAGIDITSLKSNFVHQHSTTTGSKLLNYSMEQFFYPQVSLVVRPKPRTQNLRTTGLLTLTLWFSVAACLIAMCHLNSELRKMERMMETYSTAVAAGWNDAPEPVTVTTTVYTSTGSKWWFVEDPTPSSESPTATLPIPVTVAIPEPTDAQSVLALSPSETYSDRDTGHTSYPPESTSFAEKYALLPIQHITFSWPTHDFHSTMEKVMQTIEKVWQIFRKVYHYPLDPP</sequence>
<feature type="region of interest" description="Disordered" evidence="1">
    <location>
        <begin position="211"/>
        <end position="232"/>
    </location>
</feature>
<keyword evidence="2" id="KW-0812">Transmembrane</keyword>
<keyword evidence="4" id="KW-1185">Reference proteome</keyword>
<evidence type="ECO:0000256" key="2">
    <source>
        <dbReference type="SAM" id="Phobius"/>
    </source>
</evidence>
<feature type="compositionally biased region" description="Low complexity" evidence="1">
    <location>
        <begin position="165"/>
        <end position="175"/>
    </location>
</feature>
<evidence type="ECO:0000313" key="4">
    <source>
        <dbReference type="Proteomes" id="UP001063166"/>
    </source>
</evidence>
<feature type="region of interest" description="Disordered" evidence="1">
    <location>
        <begin position="149"/>
        <end position="183"/>
    </location>
</feature>
<dbReference type="OrthoDB" id="3210731at2759"/>
<feature type="compositionally biased region" description="Low complexity" evidence="1">
    <location>
        <begin position="10"/>
        <end position="25"/>
    </location>
</feature>
<feature type="region of interest" description="Disordered" evidence="1">
    <location>
        <begin position="305"/>
        <end position="339"/>
    </location>
</feature>
<feature type="compositionally biased region" description="Polar residues" evidence="1">
    <location>
        <begin position="149"/>
        <end position="164"/>
    </location>
</feature>
<dbReference type="EMBL" id="BRPK01000002">
    <property type="protein sequence ID" value="GLB34779.1"/>
    <property type="molecule type" value="Genomic_DNA"/>
</dbReference>
<keyword evidence="2" id="KW-1133">Transmembrane helix</keyword>
<feature type="compositionally biased region" description="Polar residues" evidence="1">
    <location>
        <begin position="213"/>
        <end position="224"/>
    </location>
</feature>
<organism evidence="3 4">
    <name type="scientific">Lyophyllum shimeji</name>
    <name type="common">Hon-shimeji</name>
    <name type="synonym">Tricholoma shimeji</name>
    <dbReference type="NCBI Taxonomy" id="47721"/>
    <lineage>
        <taxon>Eukaryota</taxon>
        <taxon>Fungi</taxon>
        <taxon>Dikarya</taxon>
        <taxon>Basidiomycota</taxon>
        <taxon>Agaricomycotina</taxon>
        <taxon>Agaricomycetes</taxon>
        <taxon>Agaricomycetidae</taxon>
        <taxon>Agaricales</taxon>
        <taxon>Tricholomatineae</taxon>
        <taxon>Lyophyllaceae</taxon>
        <taxon>Lyophyllum</taxon>
    </lineage>
</organism>
<feature type="region of interest" description="Disordered" evidence="1">
    <location>
        <begin position="537"/>
        <end position="569"/>
    </location>
</feature>
<feature type="compositionally biased region" description="Polar residues" evidence="1">
    <location>
        <begin position="543"/>
        <end position="562"/>
    </location>
</feature>
<dbReference type="Proteomes" id="UP001063166">
    <property type="component" value="Unassembled WGS sequence"/>
</dbReference>
<feature type="region of interest" description="Disordered" evidence="1">
    <location>
        <begin position="1"/>
        <end position="49"/>
    </location>
</feature>
<feature type="region of interest" description="Disordered" evidence="1">
    <location>
        <begin position="706"/>
        <end position="742"/>
    </location>
</feature>
<protein>
    <submittedName>
        <fullName evidence="3">DNA recombination</fullName>
    </submittedName>
</protein>
<proteinExistence type="predicted"/>
<feature type="region of interest" description="Disordered" evidence="1">
    <location>
        <begin position="469"/>
        <end position="489"/>
    </location>
</feature>
<evidence type="ECO:0000256" key="1">
    <source>
        <dbReference type="SAM" id="MobiDB-lite"/>
    </source>
</evidence>
<dbReference type="AlphaFoldDB" id="A0A9P3UI13"/>
<feature type="transmembrane region" description="Helical" evidence="2">
    <location>
        <begin position="976"/>
        <end position="996"/>
    </location>
</feature>
<accession>A0A9P3UI13</accession>
<reference evidence="3" key="1">
    <citation type="submission" date="2022-07" db="EMBL/GenBank/DDBJ databases">
        <title>The genome of Lyophyllum shimeji provides insight into the initial evolution of ectomycorrhizal fungal genome.</title>
        <authorList>
            <person name="Kobayashi Y."/>
            <person name="Shibata T."/>
            <person name="Hirakawa H."/>
            <person name="Shigenobu S."/>
            <person name="Nishiyama T."/>
            <person name="Yamada A."/>
            <person name="Hasebe M."/>
            <person name="Kawaguchi M."/>
        </authorList>
    </citation>
    <scope>NUCLEOTIDE SEQUENCE</scope>
    <source>
        <strain evidence="3">AT787</strain>
    </source>
</reference>
<keyword evidence="2" id="KW-0472">Membrane</keyword>